<keyword evidence="3" id="KW-0804">Transcription</keyword>
<proteinExistence type="predicted"/>
<evidence type="ECO:0000313" key="5">
    <source>
        <dbReference type="EMBL" id="MDQ0178278.1"/>
    </source>
</evidence>
<feature type="domain" description="HTH araC/xylS-type" evidence="4">
    <location>
        <begin position="220"/>
        <end position="318"/>
    </location>
</feature>
<dbReference type="EMBL" id="JAUSTT010000038">
    <property type="protein sequence ID" value="MDQ0178278.1"/>
    <property type="molecule type" value="Genomic_DNA"/>
</dbReference>
<sequence length="320" mass="37285">MTINNSSQDKYAFYGKNIKSFQKDENCMVFIMKDATGKGIMTSYDVFPGIKLMYNDFHMQGCFSEFRLNVQMLAIDHCREGRIEFLNGSYMYLNEGDLQISTKSNHVHAFGFPLHYYQGITIGIHLDEAIEALASTFEEFSIDLQALREKFNYDNHSFMIRTTESIQHIFSELYSVPEKIRIHYYRIKILELLLFLSAVDVSKNRESRPYFPKKQVDAVKKIMDYIRGHMDQHITLIELSNRFDIPLTAMKNCFKAIYGQSIYAYLRTYRIEKAAYLLRKTDDTITTIAGRVGYSNPSKFAAAFKEIKGMPPTKYQKNFV</sequence>
<evidence type="ECO:0000256" key="1">
    <source>
        <dbReference type="ARBA" id="ARBA00023015"/>
    </source>
</evidence>
<organism evidence="5 6">
    <name type="scientific">Bacillus chungangensis</name>
    <dbReference type="NCBI Taxonomy" id="587633"/>
    <lineage>
        <taxon>Bacteria</taxon>
        <taxon>Bacillati</taxon>
        <taxon>Bacillota</taxon>
        <taxon>Bacilli</taxon>
        <taxon>Bacillales</taxon>
        <taxon>Bacillaceae</taxon>
        <taxon>Bacillus</taxon>
    </lineage>
</organism>
<keyword evidence="1" id="KW-0805">Transcription regulation</keyword>
<dbReference type="Pfam" id="PF12833">
    <property type="entry name" value="HTH_18"/>
    <property type="match status" value="1"/>
</dbReference>
<dbReference type="PROSITE" id="PS01124">
    <property type="entry name" value="HTH_ARAC_FAMILY_2"/>
    <property type="match status" value="1"/>
</dbReference>
<accession>A0ABT9WYU2</accession>
<evidence type="ECO:0000259" key="4">
    <source>
        <dbReference type="PROSITE" id="PS01124"/>
    </source>
</evidence>
<dbReference type="Gene3D" id="1.10.10.60">
    <property type="entry name" value="Homeodomain-like"/>
    <property type="match status" value="2"/>
</dbReference>
<protein>
    <submittedName>
        <fullName evidence="5">AraC-like DNA-binding protein</fullName>
    </submittedName>
</protein>
<dbReference type="SMART" id="SM00342">
    <property type="entry name" value="HTH_ARAC"/>
    <property type="match status" value="1"/>
</dbReference>
<dbReference type="InterPro" id="IPR053142">
    <property type="entry name" value="PchR_regulatory_protein"/>
</dbReference>
<name>A0ABT9WYU2_9BACI</name>
<dbReference type="RefSeq" id="WP_307232960.1">
    <property type="nucleotide sequence ID" value="NZ_JAUSTT010000038.1"/>
</dbReference>
<evidence type="ECO:0000313" key="6">
    <source>
        <dbReference type="Proteomes" id="UP001223586"/>
    </source>
</evidence>
<dbReference type="InterPro" id="IPR018060">
    <property type="entry name" value="HTH_AraC"/>
</dbReference>
<evidence type="ECO:0000256" key="2">
    <source>
        <dbReference type="ARBA" id="ARBA00023125"/>
    </source>
</evidence>
<keyword evidence="2" id="KW-0238">DNA-binding</keyword>
<evidence type="ECO:0000256" key="3">
    <source>
        <dbReference type="ARBA" id="ARBA00023163"/>
    </source>
</evidence>
<dbReference type="InterPro" id="IPR009057">
    <property type="entry name" value="Homeodomain-like_sf"/>
</dbReference>
<reference evidence="5 6" key="1">
    <citation type="submission" date="2023-07" db="EMBL/GenBank/DDBJ databases">
        <title>Genomic Encyclopedia of Type Strains, Phase IV (KMG-IV): sequencing the most valuable type-strain genomes for metagenomic binning, comparative biology and taxonomic classification.</title>
        <authorList>
            <person name="Goeker M."/>
        </authorList>
    </citation>
    <scope>NUCLEOTIDE SEQUENCE [LARGE SCALE GENOMIC DNA]</scope>
    <source>
        <strain evidence="5 6">DSM 23837</strain>
    </source>
</reference>
<dbReference type="InterPro" id="IPR020449">
    <property type="entry name" value="Tscrpt_reg_AraC-type_HTH"/>
</dbReference>
<dbReference type="PRINTS" id="PR00032">
    <property type="entry name" value="HTHARAC"/>
</dbReference>
<dbReference type="Proteomes" id="UP001223586">
    <property type="component" value="Unassembled WGS sequence"/>
</dbReference>
<dbReference type="PANTHER" id="PTHR47893:SF1">
    <property type="entry name" value="REGULATORY PROTEIN PCHR"/>
    <property type="match status" value="1"/>
</dbReference>
<comment type="caution">
    <text evidence="5">The sequence shown here is derived from an EMBL/GenBank/DDBJ whole genome shotgun (WGS) entry which is preliminary data.</text>
</comment>
<gene>
    <name evidence="5" type="ORF">J2S08_004182</name>
</gene>
<dbReference type="PANTHER" id="PTHR47893">
    <property type="entry name" value="REGULATORY PROTEIN PCHR"/>
    <property type="match status" value="1"/>
</dbReference>
<dbReference type="SUPFAM" id="SSF46689">
    <property type="entry name" value="Homeodomain-like"/>
    <property type="match status" value="2"/>
</dbReference>
<keyword evidence="6" id="KW-1185">Reference proteome</keyword>